<name>A0A699TLG1_TANCI</name>
<sequence>MGLYGLNKFFLNPFSIVNVGAMNDTPKNLKYMVSWPVISSRFTYKTHVDHGQDGSLRSTCADTMADMNILANDAPAEPAHDVTPPTRTDDQILLSSKWVPIGKSNCVLDA</sequence>
<accession>A0A699TLG1</accession>
<evidence type="ECO:0000313" key="1">
    <source>
        <dbReference type="EMBL" id="GFD11565.1"/>
    </source>
</evidence>
<proteinExistence type="predicted"/>
<organism evidence="1">
    <name type="scientific">Tanacetum cinerariifolium</name>
    <name type="common">Dalmatian daisy</name>
    <name type="synonym">Chrysanthemum cinerariifolium</name>
    <dbReference type="NCBI Taxonomy" id="118510"/>
    <lineage>
        <taxon>Eukaryota</taxon>
        <taxon>Viridiplantae</taxon>
        <taxon>Streptophyta</taxon>
        <taxon>Embryophyta</taxon>
        <taxon>Tracheophyta</taxon>
        <taxon>Spermatophyta</taxon>
        <taxon>Magnoliopsida</taxon>
        <taxon>eudicotyledons</taxon>
        <taxon>Gunneridae</taxon>
        <taxon>Pentapetalae</taxon>
        <taxon>asterids</taxon>
        <taxon>campanulids</taxon>
        <taxon>Asterales</taxon>
        <taxon>Asteraceae</taxon>
        <taxon>Asteroideae</taxon>
        <taxon>Anthemideae</taxon>
        <taxon>Anthemidinae</taxon>
        <taxon>Tanacetum</taxon>
    </lineage>
</organism>
<dbReference type="EMBL" id="BKCJ011259839">
    <property type="protein sequence ID" value="GFD11565.1"/>
    <property type="molecule type" value="Genomic_DNA"/>
</dbReference>
<protein>
    <submittedName>
        <fullName evidence="1">Uncharacterized protein</fullName>
    </submittedName>
</protein>
<dbReference type="AlphaFoldDB" id="A0A699TLG1"/>
<comment type="caution">
    <text evidence="1">The sequence shown here is derived from an EMBL/GenBank/DDBJ whole genome shotgun (WGS) entry which is preliminary data.</text>
</comment>
<gene>
    <name evidence="1" type="ORF">Tci_883534</name>
</gene>
<reference evidence="1" key="1">
    <citation type="journal article" date="2019" name="Sci. Rep.">
        <title>Draft genome of Tanacetum cinerariifolium, the natural source of mosquito coil.</title>
        <authorList>
            <person name="Yamashiro T."/>
            <person name="Shiraishi A."/>
            <person name="Satake H."/>
            <person name="Nakayama K."/>
        </authorList>
    </citation>
    <scope>NUCLEOTIDE SEQUENCE</scope>
</reference>